<dbReference type="RefSeq" id="WP_208814166.1">
    <property type="nucleotide sequence ID" value="NZ_WVUH01000113.1"/>
</dbReference>
<dbReference type="EMBL" id="WVUH01000113">
    <property type="protein sequence ID" value="MBO4207269.1"/>
    <property type="molecule type" value="Genomic_DNA"/>
</dbReference>
<dbReference type="Pfam" id="PF13699">
    <property type="entry name" value="eCIS_core"/>
    <property type="match status" value="1"/>
</dbReference>
<organism evidence="3 4">
    <name type="scientific">Micromonospora echinofusca</name>
    <dbReference type="NCBI Taxonomy" id="47858"/>
    <lineage>
        <taxon>Bacteria</taxon>
        <taxon>Bacillati</taxon>
        <taxon>Actinomycetota</taxon>
        <taxon>Actinomycetes</taxon>
        <taxon>Micromonosporales</taxon>
        <taxon>Micromonosporaceae</taxon>
        <taxon>Micromonospora</taxon>
    </lineage>
</organism>
<dbReference type="Proteomes" id="UP000823521">
    <property type="component" value="Unassembled WGS sequence"/>
</dbReference>
<dbReference type="InterPro" id="IPR025295">
    <property type="entry name" value="eCIS_core_dom"/>
</dbReference>
<evidence type="ECO:0000259" key="2">
    <source>
        <dbReference type="Pfam" id="PF13699"/>
    </source>
</evidence>
<accession>A0ABS3VRT5</accession>
<feature type="domain" description="eCIS core" evidence="2">
    <location>
        <begin position="82"/>
        <end position="160"/>
    </location>
</feature>
<feature type="compositionally biased region" description="Low complexity" evidence="1">
    <location>
        <begin position="193"/>
        <end position="205"/>
    </location>
</feature>
<reference evidence="3 4" key="1">
    <citation type="submission" date="2019-12" db="EMBL/GenBank/DDBJ databases">
        <title>Whole genome sequencing of endophytic Actinobacterium Micromonospora sp. MPMI6T.</title>
        <authorList>
            <person name="Evv R."/>
            <person name="Podile A.R."/>
        </authorList>
    </citation>
    <scope>NUCLEOTIDE SEQUENCE [LARGE SCALE GENOMIC DNA]</scope>
    <source>
        <strain evidence="3 4">MPMI6</strain>
    </source>
</reference>
<comment type="caution">
    <text evidence="3">The sequence shown here is derived from an EMBL/GenBank/DDBJ whole genome shotgun (WGS) entry which is preliminary data.</text>
</comment>
<feature type="region of interest" description="Disordered" evidence="1">
    <location>
        <begin position="1"/>
        <end position="28"/>
    </location>
</feature>
<evidence type="ECO:0000313" key="3">
    <source>
        <dbReference type="EMBL" id="MBO4207269.1"/>
    </source>
</evidence>
<feature type="compositionally biased region" description="Basic and acidic residues" evidence="1">
    <location>
        <begin position="210"/>
        <end position="225"/>
    </location>
</feature>
<evidence type="ECO:0000313" key="4">
    <source>
        <dbReference type="Proteomes" id="UP000823521"/>
    </source>
</evidence>
<proteinExistence type="predicted"/>
<name>A0ABS3VRT5_MICEH</name>
<feature type="compositionally biased region" description="Basic and acidic residues" evidence="1">
    <location>
        <begin position="175"/>
        <end position="184"/>
    </location>
</feature>
<evidence type="ECO:0000256" key="1">
    <source>
        <dbReference type="SAM" id="MobiDB-lite"/>
    </source>
</evidence>
<feature type="region of interest" description="Disordered" evidence="1">
    <location>
        <begin position="158"/>
        <end position="251"/>
    </location>
</feature>
<protein>
    <submittedName>
        <fullName evidence="3">DUF4157 domain-containing protein</fullName>
    </submittedName>
</protein>
<keyword evidence="4" id="KW-1185">Reference proteome</keyword>
<sequence>MRGHREFDSEAAVRPAGDRPSGPEHDTDHLTYAAASAGRPDVLGAAGLLGLQRAVGNQAVGELLEPERSPVHDVVSSGGGSPLAPEVRTDMEARFGGQDFGDVRVHTDGAAHESARSVNAQAYTVGSNIVFQRDSYDPASPVGQHMLAHELTHVVQQRSGPVDGTDHGGGVKVSDPSDRFEREAVANADRLMSTPSSAASAPTAPVQRATEQDGHDHPAVQRAEEMSEEDESAQTYVQRQEAPEEEEEPAE</sequence>
<gene>
    <name evidence="3" type="ORF">GSF22_14805</name>
</gene>